<name>A0A150X1S3_9BACT</name>
<sequence length="372" mass="42989">MKNTQIALLGGQVIPIYWGIKERNPDHVHLIYTEQLKEKLKLIQESFSFISFDLHKVDPYDFDNISSVIEKIVFENEKDEFELNLTGGTKIMTLAAHNVFKDLGLESFYLDQKKEFFFFKKKEYIPLKSDIKIETFLRLSGHSKINKTSLSSITESEFDIAFRMLDLIKKKGISRLFSRVASRIKDYSKPYNINLDNGVELTWRNELLKIKSPEFNEHLNHKKAFEICFSGLWWELVVAKTVRSWSAKKQLFLGVELLVNSDQEKAKNEIDIILSTGKSMIFLECKAGDVKQESVNKIRAVKKLYGGISTKSILVCYRQPRKDILEKCKDLDIEVFALQKSTKSKNQGDFIPLSSITTLNSKLTELVHKIEV</sequence>
<dbReference type="EMBL" id="LRPC01000029">
    <property type="protein sequence ID" value="KYG72663.1"/>
    <property type="molecule type" value="Genomic_DNA"/>
</dbReference>
<dbReference type="GO" id="GO:0003676">
    <property type="term" value="F:nucleic acid binding"/>
    <property type="evidence" value="ECO:0007669"/>
    <property type="project" value="InterPro"/>
</dbReference>
<dbReference type="Pfam" id="PF23400">
    <property type="entry name" value="CARF_Card1"/>
    <property type="match status" value="1"/>
</dbReference>
<comment type="caution">
    <text evidence="3">The sequence shown here is derived from an EMBL/GenBank/DDBJ whole genome shotgun (WGS) entry which is preliminary data.</text>
</comment>
<dbReference type="STRING" id="333140.AWW68_17355"/>
<dbReference type="InterPro" id="IPR011335">
    <property type="entry name" value="Restrct_endonuc-II-like"/>
</dbReference>
<gene>
    <name evidence="3" type="ORF">AWW68_17355</name>
</gene>
<evidence type="ECO:0000313" key="3">
    <source>
        <dbReference type="EMBL" id="KYG72663.1"/>
    </source>
</evidence>
<feature type="domain" description="Card1 CARF" evidence="2">
    <location>
        <begin position="6"/>
        <end position="124"/>
    </location>
</feature>
<accession>A0A150X1S3</accession>
<dbReference type="Gene3D" id="3.40.1350.10">
    <property type="match status" value="1"/>
</dbReference>
<dbReference type="InterPro" id="IPR011856">
    <property type="entry name" value="tRNA_endonuc-like_dom_sf"/>
</dbReference>
<protein>
    <recommendedName>
        <fullName evidence="5">DUF1887 domain-containing protein</fullName>
    </recommendedName>
</protein>
<dbReference type="InterPro" id="IPR056339">
    <property type="entry name" value="CARF_Card1"/>
</dbReference>
<feature type="domain" description="Card1 endonuclease" evidence="1">
    <location>
        <begin position="230"/>
        <end position="336"/>
    </location>
</feature>
<reference evidence="3 4" key="1">
    <citation type="submission" date="2016-01" db="EMBL/GenBank/DDBJ databases">
        <title>Genome sequencing of Roseivirga spongicola UST030701-084.</title>
        <authorList>
            <person name="Selvaratnam C."/>
            <person name="Thevarajoo S."/>
            <person name="Goh K.M."/>
            <person name="Ee R."/>
            <person name="Chan K.-G."/>
            <person name="Chong C.S."/>
        </authorList>
    </citation>
    <scope>NUCLEOTIDE SEQUENCE [LARGE SCALE GENOMIC DNA]</scope>
    <source>
        <strain evidence="3 4">UST030701-084</strain>
    </source>
</reference>
<dbReference type="Proteomes" id="UP000075606">
    <property type="component" value="Unassembled WGS sequence"/>
</dbReference>
<dbReference type="RefSeq" id="WP_068224700.1">
    <property type="nucleotide sequence ID" value="NZ_CP139724.1"/>
</dbReference>
<dbReference type="SUPFAM" id="SSF52980">
    <property type="entry name" value="Restriction endonuclease-like"/>
    <property type="match status" value="1"/>
</dbReference>
<dbReference type="AlphaFoldDB" id="A0A150X1S3"/>
<evidence type="ECO:0008006" key="5">
    <source>
        <dbReference type="Google" id="ProtNLM"/>
    </source>
</evidence>
<evidence type="ECO:0000259" key="2">
    <source>
        <dbReference type="Pfam" id="PF23400"/>
    </source>
</evidence>
<dbReference type="Gene3D" id="3.40.50.10770">
    <property type="entry name" value="Hypothetical protein VC1899 like domain (Restriction endonuclease-like)"/>
    <property type="match status" value="1"/>
</dbReference>
<dbReference type="OrthoDB" id="9785117at2"/>
<organism evidence="3 4">
    <name type="scientific">Roseivirga spongicola</name>
    <dbReference type="NCBI Taxonomy" id="333140"/>
    <lineage>
        <taxon>Bacteria</taxon>
        <taxon>Pseudomonadati</taxon>
        <taxon>Bacteroidota</taxon>
        <taxon>Cytophagia</taxon>
        <taxon>Cytophagales</taxon>
        <taxon>Roseivirgaceae</taxon>
        <taxon>Roseivirga</taxon>
    </lineage>
</organism>
<dbReference type="InterPro" id="IPR015093">
    <property type="entry name" value="Card1_endonucl_dom"/>
</dbReference>
<evidence type="ECO:0000259" key="1">
    <source>
        <dbReference type="Pfam" id="PF09002"/>
    </source>
</evidence>
<proteinExistence type="predicted"/>
<evidence type="ECO:0000313" key="4">
    <source>
        <dbReference type="Proteomes" id="UP000075606"/>
    </source>
</evidence>
<keyword evidence="4" id="KW-1185">Reference proteome</keyword>
<dbReference type="Pfam" id="PF09002">
    <property type="entry name" value="Card1_endonuc"/>
    <property type="match status" value="1"/>
</dbReference>